<dbReference type="OrthoDB" id="419598at2759"/>
<evidence type="ECO:0000313" key="3">
    <source>
        <dbReference type="EnsemblProtists" id="EKX38098"/>
    </source>
</evidence>
<dbReference type="EMBL" id="JH993051">
    <property type="protein sequence ID" value="EKX38098.1"/>
    <property type="molecule type" value="Genomic_DNA"/>
</dbReference>
<name>L1IPA7_GUITC</name>
<dbReference type="PANTHER" id="PTHR15020:SF50">
    <property type="entry name" value="UPF0659 PROTEIN YMR090W"/>
    <property type="match status" value="1"/>
</dbReference>
<dbReference type="PaxDb" id="55529-EKX38098"/>
<reference evidence="4" key="2">
    <citation type="submission" date="2012-11" db="EMBL/GenBank/DDBJ databases">
        <authorList>
            <person name="Kuo A."/>
            <person name="Curtis B.A."/>
            <person name="Tanifuji G."/>
            <person name="Burki F."/>
            <person name="Gruber A."/>
            <person name="Irimia M."/>
            <person name="Maruyama S."/>
            <person name="Arias M.C."/>
            <person name="Ball S.G."/>
            <person name="Gile G.H."/>
            <person name="Hirakawa Y."/>
            <person name="Hopkins J.F."/>
            <person name="Rensing S.A."/>
            <person name="Schmutz J."/>
            <person name="Symeonidi A."/>
            <person name="Elias M."/>
            <person name="Eveleigh R.J."/>
            <person name="Herman E.K."/>
            <person name="Klute M.J."/>
            <person name="Nakayama T."/>
            <person name="Obornik M."/>
            <person name="Reyes-Prieto A."/>
            <person name="Armbrust E.V."/>
            <person name="Aves S.J."/>
            <person name="Beiko R.G."/>
            <person name="Coutinho P."/>
            <person name="Dacks J.B."/>
            <person name="Durnford D.G."/>
            <person name="Fast N.M."/>
            <person name="Green B.R."/>
            <person name="Grisdale C."/>
            <person name="Hempe F."/>
            <person name="Henrissat B."/>
            <person name="Hoppner M.P."/>
            <person name="Ishida K.-I."/>
            <person name="Kim E."/>
            <person name="Koreny L."/>
            <person name="Kroth P.G."/>
            <person name="Liu Y."/>
            <person name="Malik S.-B."/>
            <person name="Maier U.G."/>
            <person name="McRose D."/>
            <person name="Mock T."/>
            <person name="Neilson J.A."/>
            <person name="Onodera N.T."/>
            <person name="Poole A.M."/>
            <person name="Pritham E.J."/>
            <person name="Richards T.A."/>
            <person name="Rocap G."/>
            <person name="Roy S.W."/>
            <person name="Sarai C."/>
            <person name="Schaack S."/>
            <person name="Shirato S."/>
            <person name="Slamovits C.H."/>
            <person name="Spencer D.F."/>
            <person name="Suzuki S."/>
            <person name="Worden A.Z."/>
            <person name="Zauner S."/>
            <person name="Barry K."/>
            <person name="Bell C."/>
            <person name="Bharti A.K."/>
            <person name="Crow J.A."/>
            <person name="Grimwood J."/>
            <person name="Kramer R."/>
            <person name="Lindquist E."/>
            <person name="Lucas S."/>
            <person name="Salamov A."/>
            <person name="McFadden G.I."/>
            <person name="Lane C.E."/>
            <person name="Keeling P.J."/>
            <person name="Gray M.W."/>
            <person name="Grigoriev I.V."/>
            <person name="Archibald J.M."/>
        </authorList>
    </citation>
    <scope>NUCLEOTIDE SEQUENCE</scope>
    <source>
        <strain evidence="4">CCMP2712</strain>
    </source>
</reference>
<evidence type="ECO:0000313" key="4">
    <source>
        <dbReference type="Proteomes" id="UP000011087"/>
    </source>
</evidence>
<dbReference type="HOGENOM" id="CLU_025711_4_5_1"/>
<proteinExistence type="predicted"/>
<dbReference type="PANTHER" id="PTHR15020">
    <property type="entry name" value="FLAVIN REDUCTASE-RELATED"/>
    <property type="match status" value="1"/>
</dbReference>
<protein>
    <recommendedName>
        <fullName evidence="1">NAD(P)-binding domain-containing protein</fullName>
    </recommendedName>
</protein>
<evidence type="ECO:0000313" key="2">
    <source>
        <dbReference type="EMBL" id="EKX38098.1"/>
    </source>
</evidence>
<dbReference type="InterPro" id="IPR016040">
    <property type="entry name" value="NAD(P)-bd_dom"/>
</dbReference>
<evidence type="ECO:0000259" key="1">
    <source>
        <dbReference type="Pfam" id="PF13460"/>
    </source>
</evidence>
<dbReference type="RefSeq" id="XP_005825078.1">
    <property type="nucleotide sequence ID" value="XM_005825021.1"/>
</dbReference>
<feature type="domain" description="NAD(P)-binding" evidence="1">
    <location>
        <begin position="12"/>
        <end position="203"/>
    </location>
</feature>
<keyword evidence="4" id="KW-1185">Reference proteome</keyword>
<reference evidence="2 4" key="1">
    <citation type="journal article" date="2012" name="Nature">
        <title>Algal genomes reveal evolutionary mosaicism and the fate of nucleomorphs.</title>
        <authorList>
            <consortium name="DOE Joint Genome Institute"/>
            <person name="Curtis B.A."/>
            <person name="Tanifuji G."/>
            <person name="Burki F."/>
            <person name="Gruber A."/>
            <person name="Irimia M."/>
            <person name="Maruyama S."/>
            <person name="Arias M.C."/>
            <person name="Ball S.G."/>
            <person name="Gile G.H."/>
            <person name="Hirakawa Y."/>
            <person name="Hopkins J.F."/>
            <person name="Kuo A."/>
            <person name="Rensing S.A."/>
            <person name="Schmutz J."/>
            <person name="Symeonidi A."/>
            <person name="Elias M."/>
            <person name="Eveleigh R.J."/>
            <person name="Herman E.K."/>
            <person name="Klute M.J."/>
            <person name="Nakayama T."/>
            <person name="Obornik M."/>
            <person name="Reyes-Prieto A."/>
            <person name="Armbrust E.V."/>
            <person name="Aves S.J."/>
            <person name="Beiko R.G."/>
            <person name="Coutinho P."/>
            <person name="Dacks J.B."/>
            <person name="Durnford D.G."/>
            <person name="Fast N.M."/>
            <person name="Green B.R."/>
            <person name="Grisdale C.J."/>
            <person name="Hempel F."/>
            <person name="Henrissat B."/>
            <person name="Hoppner M.P."/>
            <person name="Ishida K."/>
            <person name="Kim E."/>
            <person name="Koreny L."/>
            <person name="Kroth P.G."/>
            <person name="Liu Y."/>
            <person name="Malik S.B."/>
            <person name="Maier U.G."/>
            <person name="McRose D."/>
            <person name="Mock T."/>
            <person name="Neilson J.A."/>
            <person name="Onodera N.T."/>
            <person name="Poole A.M."/>
            <person name="Pritham E.J."/>
            <person name="Richards T.A."/>
            <person name="Rocap G."/>
            <person name="Roy S.W."/>
            <person name="Sarai C."/>
            <person name="Schaack S."/>
            <person name="Shirato S."/>
            <person name="Slamovits C.H."/>
            <person name="Spencer D.F."/>
            <person name="Suzuki S."/>
            <person name="Worden A.Z."/>
            <person name="Zauner S."/>
            <person name="Barry K."/>
            <person name="Bell C."/>
            <person name="Bharti A.K."/>
            <person name="Crow J.A."/>
            <person name="Grimwood J."/>
            <person name="Kramer R."/>
            <person name="Lindquist E."/>
            <person name="Lucas S."/>
            <person name="Salamov A."/>
            <person name="McFadden G.I."/>
            <person name="Lane C.E."/>
            <person name="Keeling P.J."/>
            <person name="Gray M.W."/>
            <person name="Grigoriev I.V."/>
            <person name="Archibald J.M."/>
        </authorList>
    </citation>
    <scope>NUCLEOTIDE SEQUENCE</scope>
    <source>
        <strain evidence="2 4">CCMP2712</strain>
    </source>
</reference>
<dbReference type="GeneID" id="17294948"/>
<gene>
    <name evidence="2" type="ORF">GUITHDRAFT_77433</name>
</gene>
<dbReference type="EnsemblProtists" id="EKX38098">
    <property type="protein sequence ID" value="EKX38098"/>
    <property type="gene ID" value="GUITHDRAFT_77433"/>
</dbReference>
<organism evidence="2">
    <name type="scientific">Guillardia theta (strain CCMP2712)</name>
    <name type="common">Cryptophyte</name>
    <dbReference type="NCBI Taxonomy" id="905079"/>
    <lineage>
        <taxon>Eukaryota</taxon>
        <taxon>Cryptophyceae</taxon>
        <taxon>Pyrenomonadales</taxon>
        <taxon>Geminigeraceae</taxon>
        <taxon>Guillardia</taxon>
    </lineage>
</organism>
<dbReference type="KEGG" id="gtt:GUITHDRAFT_77433"/>
<reference evidence="3" key="3">
    <citation type="submission" date="2016-03" db="UniProtKB">
        <authorList>
            <consortium name="EnsemblProtists"/>
        </authorList>
    </citation>
    <scope>IDENTIFICATION</scope>
</reference>
<dbReference type="Pfam" id="PF13460">
    <property type="entry name" value="NAD_binding_10"/>
    <property type="match status" value="1"/>
</dbReference>
<dbReference type="SUPFAM" id="SSF51735">
    <property type="entry name" value="NAD(P)-binding Rossmann-fold domains"/>
    <property type="match status" value="1"/>
</dbReference>
<dbReference type="OMA" id="ETEICRA"/>
<dbReference type="Proteomes" id="UP000011087">
    <property type="component" value="Unassembled WGS sequence"/>
</dbReference>
<dbReference type="Gene3D" id="3.40.50.720">
    <property type="entry name" value="NAD(P)-binding Rossmann-like Domain"/>
    <property type="match status" value="1"/>
</dbReference>
<sequence length="219" mass="24721">MASSNQHVLVFGATGRIGQLVVNKCLEAGHQVTGVTRNPEAAMKKQPKIKWIKADALDPKTYEDALVGQDVVFGCTGSDGIKEKTVIFSQGYARIIEAMERKGVKRLIAITSCHDHPNAGWFFRRFVKPCILNNIYADIEVFETWLRKEYRGTVDFTILRPFEFKKGKGGKYVMAESYTAESTGWNYKSIDVDVADAMYEVFKKNLYLKKYVDVGNKKG</sequence>
<dbReference type="InterPro" id="IPR036291">
    <property type="entry name" value="NAD(P)-bd_dom_sf"/>
</dbReference>
<accession>L1IPA7</accession>
<dbReference type="AlphaFoldDB" id="L1IPA7"/>
<dbReference type="STRING" id="905079.L1IPA7"/>